<organism evidence="1 2">
    <name type="scientific">Tenacibaculum gallaicum</name>
    <dbReference type="NCBI Taxonomy" id="561505"/>
    <lineage>
        <taxon>Bacteria</taxon>
        <taxon>Pseudomonadati</taxon>
        <taxon>Bacteroidota</taxon>
        <taxon>Flavobacteriia</taxon>
        <taxon>Flavobacteriales</taxon>
        <taxon>Flavobacteriaceae</taxon>
        <taxon>Tenacibaculum</taxon>
    </lineage>
</organism>
<evidence type="ECO:0000313" key="1">
    <source>
        <dbReference type="EMBL" id="REH47381.1"/>
    </source>
</evidence>
<reference evidence="1 2" key="1">
    <citation type="submission" date="2018-08" db="EMBL/GenBank/DDBJ databases">
        <title>Genomic Encyclopedia of Type Strains, Phase IV (KMG-IV): sequencing the most valuable type-strain genomes for metagenomic binning, comparative biology and taxonomic classification.</title>
        <authorList>
            <person name="Goeker M."/>
        </authorList>
    </citation>
    <scope>NUCLEOTIDE SEQUENCE [LARGE SCALE GENOMIC DNA]</scope>
    <source>
        <strain evidence="1 2">DSM 18841</strain>
    </source>
</reference>
<sequence length="313" mass="35358">MNQNYKLLQAVIVLFFTTVLTVQSQQLPQFTQYMYNTISINPAYAGSREVLSIVGLHRSQWAGLDRAPETQTLSIHSPLRNDKIGLGLSFINDQLGYENFTYLYGDFSYTIQLNDDIKLAFGLKAGFTQYNIDDALIASEGSDPGISGIQNRWEPNFGSGLLLHTNKWYVGFSAPRLLNIDHNDLVVNGINYGIIDKVSYYLTGGYVFDVSDNVKFKPATLIKATNGAPVSYDITANFLFNEKFWLGGSYRINENTGALGALVDFQVSRQFRIGYAYEHPLSDINQYSNGTHEILLMFELFPKSYRTKSPRYF</sequence>
<dbReference type="InterPro" id="IPR019861">
    <property type="entry name" value="PorP/SprF_Bacteroidetes"/>
</dbReference>
<evidence type="ECO:0000313" key="2">
    <source>
        <dbReference type="Proteomes" id="UP000256884"/>
    </source>
</evidence>
<accession>A0A3E0HLR5</accession>
<dbReference type="Proteomes" id="UP000256884">
    <property type="component" value="Unassembled WGS sequence"/>
</dbReference>
<dbReference type="AlphaFoldDB" id="A0A3E0HLR5"/>
<dbReference type="NCBIfam" id="TIGR03519">
    <property type="entry name" value="T9SS_PorP_fam"/>
    <property type="match status" value="1"/>
</dbReference>
<dbReference type="EMBL" id="QUNS01000006">
    <property type="protein sequence ID" value="REH47381.1"/>
    <property type="molecule type" value="Genomic_DNA"/>
</dbReference>
<keyword evidence="2" id="KW-1185">Reference proteome</keyword>
<dbReference type="OrthoDB" id="1114455at2"/>
<dbReference type="RefSeq" id="WP_115901497.1">
    <property type="nucleotide sequence ID" value="NZ_QUNS01000006.1"/>
</dbReference>
<proteinExistence type="predicted"/>
<gene>
    <name evidence="1" type="ORF">C7448_1062</name>
</gene>
<dbReference type="Pfam" id="PF11751">
    <property type="entry name" value="PorP_SprF"/>
    <property type="match status" value="1"/>
</dbReference>
<comment type="caution">
    <text evidence="1">The sequence shown here is derived from an EMBL/GenBank/DDBJ whole genome shotgun (WGS) entry which is preliminary data.</text>
</comment>
<name>A0A3E0HLR5_9FLAO</name>
<protein>
    <submittedName>
        <fullName evidence="1">Type IX secretion system PorP/SprF family membrane protein</fullName>
    </submittedName>
</protein>